<name>W0EZT6_9BACT</name>
<dbReference type="KEGG" id="nso:NIASO_04275"/>
<dbReference type="OrthoDB" id="9807885at2"/>
<dbReference type="Proteomes" id="UP000003586">
    <property type="component" value="Chromosome"/>
</dbReference>
<dbReference type="CDD" id="cd00610">
    <property type="entry name" value="OAT_like"/>
    <property type="match status" value="1"/>
</dbReference>
<gene>
    <name evidence="4" type="ORF">NIASO_04275</name>
</gene>
<dbReference type="RefSeq" id="WP_008583318.1">
    <property type="nucleotide sequence ID" value="NZ_CP007035.1"/>
</dbReference>
<evidence type="ECO:0000256" key="3">
    <source>
        <dbReference type="RuleBase" id="RU003560"/>
    </source>
</evidence>
<keyword evidence="2 3" id="KW-0663">Pyridoxal phosphate</keyword>
<dbReference type="PANTHER" id="PTHR43713:SF3">
    <property type="entry name" value="GLUTAMATE-1-SEMIALDEHYDE 2,1-AMINOMUTASE 1, CHLOROPLASTIC-RELATED"/>
    <property type="match status" value="1"/>
</dbReference>
<dbReference type="Gene3D" id="3.90.1150.10">
    <property type="entry name" value="Aspartate Aminotransferase, domain 1"/>
    <property type="match status" value="1"/>
</dbReference>
<dbReference type="InterPro" id="IPR005814">
    <property type="entry name" value="Aminotrans_3"/>
</dbReference>
<keyword evidence="4" id="KW-0808">Transferase</keyword>
<dbReference type="eggNOG" id="COG0001">
    <property type="taxonomic scope" value="Bacteria"/>
</dbReference>
<keyword evidence="5" id="KW-1185">Reference proteome</keyword>
<sequence>MTRYQQSKQLLERAGKVLAGGVSSEFRKYNHPHALFYLSAKGSRIVDVDNNEYLDFTLSQGPMILGHSHPEVLEAVANYSVRGQLYAGQHLQELELAEKIAELIPSAERIRFCLDGSEAVQTALRVARAKTGKNKFLRFEGHYHGWLDNVAWGISAPDPEALGAVNDPVAFPWSQGIVPSTRDEFFICSWNNLKLLEEQLERHHHEIAAIITEPVMCNNGCIEPEDGFLKGMRKLCDQYGIALIFDEVITGFRLGLGGAQSFYNIVPDLSVFAKAMGSGYPISAIVGKYEWMELIEKSIVIHAGTMNSSCPMIAASLATLRVLERDNPYPQLFALGQRLMDGLRNAAKQSGQNLIVTGPGPMFVTAFGGGEMMRNYRDTLKTDRLKLSRFIAAMHDRNIRIIGRGLWYISAAHTEEDIDHAIKIATEVLSGL</sequence>
<evidence type="ECO:0000256" key="2">
    <source>
        <dbReference type="ARBA" id="ARBA00022898"/>
    </source>
</evidence>
<dbReference type="PANTHER" id="PTHR43713">
    <property type="entry name" value="GLUTAMATE-1-SEMIALDEHYDE 2,1-AMINOMUTASE"/>
    <property type="match status" value="1"/>
</dbReference>
<dbReference type="STRING" id="929713.NIASO_04275"/>
<dbReference type="Gene3D" id="3.40.640.10">
    <property type="entry name" value="Type I PLP-dependent aspartate aminotransferase-like (Major domain)"/>
    <property type="match status" value="1"/>
</dbReference>
<organism evidence="4 5">
    <name type="scientific">Niabella soli DSM 19437</name>
    <dbReference type="NCBI Taxonomy" id="929713"/>
    <lineage>
        <taxon>Bacteria</taxon>
        <taxon>Pseudomonadati</taxon>
        <taxon>Bacteroidota</taxon>
        <taxon>Chitinophagia</taxon>
        <taxon>Chitinophagales</taxon>
        <taxon>Chitinophagaceae</taxon>
        <taxon>Niabella</taxon>
    </lineage>
</organism>
<dbReference type="SUPFAM" id="SSF53383">
    <property type="entry name" value="PLP-dependent transferases"/>
    <property type="match status" value="1"/>
</dbReference>
<evidence type="ECO:0000313" key="4">
    <source>
        <dbReference type="EMBL" id="AHF14616.1"/>
    </source>
</evidence>
<dbReference type="InterPro" id="IPR049704">
    <property type="entry name" value="Aminotrans_3_PPA_site"/>
</dbReference>
<proteinExistence type="inferred from homology"/>
<keyword evidence="4" id="KW-0032">Aminotransferase</keyword>
<dbReference type="Pfam" id="PF00202">
    <property type="entry name" value="Aminotran_3"/>
    <property type="match status" value="1"/>
</dbReference>
<evidence type="ECO:0000256" key="1">
    <source>
        <dbReference type="ARBA" id="ARBA00001933"/>
    </source>
</evidence>
<comment type="cofactor">
    <cofactor evidence="1">
        <name>pyridoxal 5'-phosphate</name>
        <dbReference type="ChEBI" id="CHEBI:597326"/>
    </cofactor>
</comment>
<dbReference type="InterPro" id="IPR015421">
    <property type="entry name" value="PyrdxlP-dep_Trfase_major"/>
</dbReference>
<reference evidence="4 5" key="1">
    <citation type="submission" date="2013-12" db="EMBL/GenBank/DDBJ databases">
        <authorList>
            <consortium name="DOE Joint Genome Institute"/>
            <person name="Eisen J."/>
            <person name="Huntemann M."/>
            <person name="Han J."/>
            <person name="Chen A."/>
            <person name="Kyrpides N."/>
            <person name="Mavromatis K."/>
            <person name="Markowitz V."/>
            <person name="Palaniappan K."/>
            <person name="Ivanova N."/>
            <person name="Schaumberg A."/>
            <person name="Pati A."/>
            <person name="Liolios K."/>
            <person name="Nordberg H.P."/>
            <person name="Cantor M.N."/>
            <person name="Hua S.X."/>
            <person name="Woyke T."/>
        </authorList>
    </citation>
    <scope>NUCLEOTIDE SEQUENCE [LARGE SCALE GENOMIC DNA]</scope>
    <source>
        <strain evidence="5">DSM 19437</strain>
    </source>
</reference>
<protein>
    <submittedName>
        <fullName evidence="4">Aminotransferase class III</fullName>
    </submittedName>
</protein>
<dbReference type="AlphaFoldDB" id="W0EZT6"/>
<dbReference type="HOGENOM" id="CLU_016922_1_5_10"/>
<dbReference type="EMBL" id="CP007035">
    <property type="protein sequence ID" value="AHF14616.1"/>
    <property type="molecule type" value="Genomic_DNA"/>
</dbReference>
<evidence type="ECO:0000313" key="5">
    <source>
        <dbReference type="Proteomes" id="UP000003586"/>
    </source>
</evidence>
<dbReference type="PROSITE" id="PS00600">
    <property type="entry name" value="AA_TRANSFER_CLASS_3"/>
    <property type="match status" value="1"/>
</dbReference>
<dbReference type="InterPro" id="IPR015422">
    <property type="entry name" value="PyrdxlP-dep_Trfase_small"/>
</dbReference>
<dbReference type="GO" id="GO:0030170">
    <property type="term" value="F:pyridoxal phosphate binding"/>
    <property type="evidence" value="ECO:0007669"/>
    <property type="project" value="InterPro"/>
</dbReference>
<dbReference type="GO" id="GO:0008483">
    <property type="term" value="F:transaminase activity"/>
    <property type="evidence" value="ECO:0007669"/>
    <property type="project" value="UniProtKB-KW"/>
</dbReference>
<comment type="similarity">
    <text evidence="3">Belongs to the class-III pyridoxal-phosphate-dependent aminotransferase family.</text>
</comment>
<accession>W0EZT6</accession>
<dbReference type="InterPro" id="IPR015424">
    <property type="entry name" value="PyrdxlP-dep_Trfase"/>
</dbReference>